<dbReference type="SUPFAM" id="SSF50118">
    <property type="entry name" value="Cell growth inhibitor/plasmid maintenance toxic component"/>
    <property type="match status" value="1"/>
</dbReference>
<dbReference type="Gene3D" id="2.30.30.110">
    <property type="match status" value="1"/>
</dbReference>
<evidence type="ECO:0000313" key="1">
    <source>
        <dbReference type="EMBL" id="OOC11203.1"/>
    </source>
</evidence>
<dbReference type="GO" id="GO:0003677">
    <property type="term" value="F:DNA binding"/>
    <property type="evidence" value="ECO:0007669"/>
    <property type="project" value="InterPro"/>
</dbReference>
<keyword evidence="2" id="KW-1185">Reference proteome</keyword>
<dbReference type="Proteomes" id="UP000189177">
    <property type="component" value="Unassembled WGS sequence"/>
</dbReference>
<dbReference type="AlphaFoldDB" id="A0A1V3A2A3"/>
<organism evidence="1 2">
    <name type="scientific">Thioalkalivibrio halophilus</name>
    <dbReference type="NCBI Taxonomy" id="252474"/>
    <lineage>
        <taxon>Bacteria</taxon>
        <taxon>Pseudomonadati</taxon>
        <taxon>Pseudomonadota</taxon>
        <taxon>Gammaproteobacteria</taxon>
        <taxon>Chromatiales</taxon>
        <taxon>Ectothiorhodospiraceae</taxon>
        <taxon>Thioalkalivibrio</taxon>
    </lineage>
</organism>
<accession>A0A1V3A2A3</accession>
<dbReference type="Pfam" id="PF02452">
    <property type="entry name" value="PemK_toxin"/>
    <property type="match status" value="1"/>
</dbReference>
<dbReference type="RefSeq" id="WP_018946712.1">
    <property type="nucleotide sequence ID" value="NZ_MUZR01000006.1"/>
</dbReference>
<evidence type="ECO:0000313" key="2">
    <source>
        <dbReference type="Proteomes" id="UP000189177"/>
    </source>
</evidence>
<dbReference type="InterPro" id="IPR011067">
    <property type="entry name" value="Plasmid_toxin/cell-grow_inhib"/>
</dbReference>
<proteinExistence type="predicted"/>
<reference evidence="1 2" key="1">
    <citation type="submission" date="2017-02" db="EMBL/GenBank/DDBJ databases">
        <title>Genomic diversity within the haloalkaliphilic genus Thioalkalivibrio.</title>
        <authorList>
            <person name="Ahn A.-C."/>
            <person name="Meier-Kolthoff J."/>
            <person name="Overmars L."/>
            <person name="Richter M."/>
            <person name="Woyke T."/>
            <person name="Sorokin D.Y."/>
            <person name="Muyzer G."/>
        </authorList>
    </citation>
    <scope>NUCLEOTIDE SEQUENCE [LARGE SCALE GENOMIC DNA]</scope>
    <source>
        <strain evidence="1 2">HL17</strain>
    </source>
</reference>
<dbReference type="InterPro" id="IPR003477">
    <property type="entry name" value="PemK-like"/>
</dbReference>
<gene>
    <name evidence="1" type="ORF">B1A74_02090</name>
</gene>
<dbReference type="OrthoDB" id="9813449at2"/>
<name>A0A1V3A2A3_9GAMM</name>
<dbReference type="EMBL" id="MUZR01000006">
    <property type="protein sequence ID" value="OOC11203.1"/>
    <property type="molecule type" value="Genomic_DNA"/>
</dbReference>
<sequence length="118" mass="13604">MDLKVGDVVLCEFYFSDLGARKHRPVIVFRDNLPFEDFVGVPVSSQTATLHDDEFILEPTELAEGTLPKRSKIMVRKTFVIARKVVVKRYGRLSEERLQQLHVDFCRFFDCHSSRGAT</sequence>
<evidence type="ECO:0008006" key="3">
    <source>
        <dbReference type="Google" id="ProtNLM"/>
    </source>
</evidence>
<dbReference type="STRING" id="252474.B1A74_02090"/>
<comment type="caution">
    <text evidence="1">The sequence shown here is derived from an EMBL/GenBank/DDBJ whole genome shotgun (WGS) entry which is preliminary data.</text>
</comment>
<protein>
    <recommendedName>
        <fullName evidence="3">Type II toxin-antitoxin system PemK/MazF family toxin</fullName>
    </recommendedName>
</protein>